<keyword evidence="2" id="KW-1133">Transmembrane helix</keyword>
<dbReference type="GeneID" id="115547412"/>
<feature type="region of interest" description="Disordered" evidence="1">
    <location>
        <begin position="521"/>
        <end position="542"/>
    </location>
</feature>
<evidence type="ECO:0000313" key="4">
    <source>
        <dbReference type="Proteomes" id="UP000694546"/>
    </source>
</evidence>
<dbReference type="GeneTree" id="ENSGT00940000153253"/>
<dbReference type="GO" id="GO:0005643">
    <property type="term" value="C:nuclear pore"/>
    <property type="evidence" value="ECO:0007669"/>
    <property type="project" value="TreeGrafter"/>
</dbReference>
<keyword evidence="2" id="KW-0472">Membrane</keyword>
<dbReference type="OMA" id="VCCIVCY"/>
<feature type="compositionally biased region" description="Low complexity" evidence="1">
    <location>
        <begin position="625"/>
        <end position="636"/>
    </location>
</feature>
<dbReference type="PANTHER" id="PTHR23193:SF5">
    <property type="entry name" value="NUCLEAR ENVELOPE PORE MEMBRANE PROTEIN POM 121C-RELATED"/>
    <property type="match status" value="1"/>
</dbReference>
<sequence>MSQREKQLLSLISIGFFSLVGAVLGLYFIPAFLYFTLIIGFCCFVFYPHKGNSIYTKLGLNPRRVLRVPPVLRRWFAGKTGGGGLLSTPGRFRSRHNQVDVKYSDVYTSQRQTETNLYRRDALTSETFLFSPRDILMGSYIAKEGHDERPRAGSSYAANPHPRELLRERLSRPNHAVHTPNRRLSFSRDAVGSTGRFVITPQRHYPLLQTGTASLGVLPPAHWDSFRRKNILSPRNSTMLHSPVTIKIARPDPSNRRPPTLDNPASPGFGCPPEPCCTEGVMKVLKESRKREVVEDGDGSFTADQHSKRRRNDSEGSTHSAFEPLLPNGTTSQLVPKPGTLKRGTNSAEDAAVKRSRTSSISSGSAAPAPSGTPGSTRNPINSSYSSSRGLPKWKRTLEEGSPLSSPGSSRPQTPERATKKPREEVVECTSSVSMVTPDRTATRNAATASKQTPVAVVGVRMSSESTSSGGKRKRKIQLVSSHREDQIYLPPPPELGYTVTGKDLDLEKKDALSKIQKSLEEPAPEAPAVTPASLPSTQTAAFSSTTTLSSLLASPLSTATTTPVSMGPPAPVINLDPTPTQGTRASAPASNPLLEALKTKSITPSVAPPAAAGVTVSSSGGAYTQGPPSSLTPSQLPLPSSTILGQPASSSAPSAFTQVLNQASKPVASPAITSGASLFGIASPLSTSTATPTSAPPAYTLPTASSTGSVGSSNPLLASGFKPIFMATPQPSTAPPSAQETKPTVPTFKPLFGSNAPSAAFCVSPSVTMATTSAPVANPTASFGGLNVTASSMFPGLPGTASTVATSAPPSTAAQPAVTPMFGAWGASSSTTSTTATSTLVSNTGFQFGAAAAAAAPATTVAASALPTAAKTNGGFTFGSVAAGPISTQAVTTKAAPQNMFGFGQAAPAPSQPTASFGGFALANPSAAAVGTTTAAGTTAALSAPTTQSTFTFAKSAFNAAPAPAAFPGLTTAAPKPFGFGTAAAVAAPNAAPAATPAPFSFGAGAASTTACTFGTPAKPAFGASSTGFPFGGTAAPAATAAAAATAAPTFGITTQTPSASTAAFTFGRGAPQQTATLPAQPASGGFNFGAAMPSTPFGAPAPSNAAPQMAGFNFGAAATDKPAFGTPIFGQSAAAGPTPFGSPATPIQSFNPAPPSHFGSPATPSFSIGAGSKPSGARQRLQARRQHTRKK</sequence>
<keyword evidence="2" id="KW-0812">Transmembrane</keyword>
<dbReference type="GO" id="GO:0006405">
    <property type="term" value="P:RNA export from nucleus"/>
    <property type="evidence" value="ECO:0007669"/>
    <property type="project" value="TreeGrafter"/>
</dbReference>
<feature type="compositionally biased region" description="Basic and acidic residues" evidence="1">
    <location>
        <begin position="417"/>
        <end position="426"/>
    </location>
</feature>
<feature type="transmembrane region" description="Helical" evidence="2">
    <location>
        <begin position="7"/>
        <end position="25"/>
    </location>
</feature>
<feature type="compositionally biased region" description="Low complexity" evidence="1">
    <location>
        <begin position="400"/>
        <end position="410"/>
    </location>
</feature>
<feature type="region of interest" description="Disordered" evidence="1">
    <location>
        <begin position="243"/>
        <end position="272"/>
    </location>
</feature>
<accession>A0A8C5AQ64</accession>
<dbReference type="Proteomes" id="UP000694546">
    <property type="component" value="Chromosome 7"/>
</dbReference>
<evidence type="ECO:0000256" key="1">
    <source>
        <dbReference type="SAM" id="MobiDB-lite"/>
    </source>
</evidence>
<reference evidence="3" key="1">
    <citation type="submission" date="2025-08" db="UniProtKB">
        <authorList>
            <consortium name="Ensembl"/>
        </authorList>
    </citation>
    <scope>IDENTIFICATION</scope>
</reference>
<proteinExistence type="predicted"/>
<feature type="region of interest" description="Disordered" evidence="1">
    <location>
        <begin position="289"/>
        <end position="433"/>
    </location>
</feature>
<dbReference type="GO" id="GO:0008139">
    <property type="term" value="F:nuclear localization sequence binding"/>
    <property type="evidence" value="ECO:0007669"/>
    <property type="project" value="TreeGrafter"/>
</dbReference>
<dbReference type="RefSeq" id="XP_030217480.1">
    <property type="nucleotide sequence ID" value="XM_030361620.1"/>
</dbReference>
<dbReference type="GO" id="GO:0006606">
    <property type="term" value="P:protein import into nucleus"/>
    <property type="evidence" value="ECO:0007669"/>
    <property type="project" value="TreeGrafter"/>
</dbReference>
<dbReference type="Pfam" id="PF15229">
    <property type="entry name" value="POM121"/>
    <property type="match status" value="1"/>
</dbReference>
<feature type="compositionally biased region" description="Low complexity" evidence="1">
    <location>
        <begin position="358"/>
        <end position="377"/>
    </location>
</feature>
<evidence type="ECO:0000256" key="2">
    <source>
        <dbReference type="SAM" id="Phobius"/>
    </source>
</evidence>
<dbReference type="PANTHER" id="PTHR23193">
    <property type="entry name" value="NUCLEAR PORE COMPLEX PROTEIN NUP"/>
    <property type="match status" value="1"/>
</dbReference>
<keyword evidence="4" id="KW-1185">Reference proteome</keyword>
<protein>
    <submittedName>
        <fullName evidence="3">Uncharacterized protein</fullName>
    </submittedName>
</protein>
<gene>
    <name evidence="3" type="primary">pom121</name>
</gene>
<dbReference type="InterPro" id="IPR026054">
    <property type="entry name" value="Nucleoporin"/>
</dbReference>
<dbReference type="GO" id="GO:0017056">
    <property type="term" value="F:structural constituent of nuclear pore"/>
    <property type="evidence" value="ECO:0007669"/>
    <property type="project" value="TreeGrafter"/>
</dbReference>
<dbReference type="OrthoDB" id="6510268at2759"/>
<feature type="region of interest" description="Disordered" evidence="1">
    <location>
        <begin position="1130"/>
        <end position="1193"/>
    </location>
</feature>
<name>A0A8C5AQ64_GADMO</name>
<feature type="compositionally biased region" description="Polar residues" evidence="1">
    <location>
        <begin position="378"/>
        <end position="389"/>
    </location>
</feature>
<dbReference type="AlphaFoldDB" id="A0A8C5AQ64"/>
<feature type="region of interest" description="Disordered" evidence="1">
    <location>
        <begin position="559"/>
        <end position="588"/>
    </location>
</feature>
<dbReference type="Ensembl" id="ENSGMOT00000060769.1">
    <property type="protein sequence ID" value="ENSGMOP00000032999.1"/>
    <property type="gene ID" value="ENSGMOG00000027387.1"/>
</dbReference>
<feature type="compositionally biased region" description="Basic residues" evidence="1">
    <location>
        <begin position="1183"/>
        <end position="1193"/>
    </location>
</feature>
<reference evidence="3" key="2">
    <citation type="submission" date="2025-09" db="UniProtKB">
        <authorList>
            <consortium name="Ensembl"/>
        </authorList>
    </citation>
    <scope>IDENTIFICATION</scope>
</reference>
<feature type="region of interest" description="Disordered" evidence="1">
    <location>
        <begin position="607"/>
        <end position="636"/>
    </location>
</feature>
<organism evidence="3 4">
    <name type="scientific">Gadus morhua</name>
    <name type="common">Atlantic cod</name>
    <dbReference type="NCBI Taxonomy" id="8049"/>
    <lineage>
        <taxon>Eukaryota</taxon>
        <taxon>Metazoa</taxon>
        <taxon>Chordata</taxon>
        <taxon>Craniata</taxon>
        <taxon>Vertebrata</taxon>
        <taxon>Euteleostomi</taxon>
        <taxon>Actinopterygii</taxon>
        <taxon>Neopterygii</taxon>
        <taxon>Teleostei</taxon>
        <taxon>Neoteleostei</taxon>
        <taxon>Acanthomorphata</taxon>
        <taxon>Zeiogadaria</taxon>
        <taxon>Gadariae</taxon>
        <taxon>Gadiformes</taxon>
        <taxon>Gadoidei</taxon>
        <taxon>Gadidae</taxon>
        <taxon>Gadus</taxon>
    </lineage>
</organism>
<evidence type="ECO:0000313" key="3">
    <source>
        <dbReference type="Ensembl" id="ENSGMOP00000032999.1"/>
    </source>
</evidence>